<dbReference type="Pfam" id="PF00535">
    <property type="entry name" value="Glycos_transf_2"/>
    <property type="match status" value="1"/>
</dbReference>
<protein>
    <recommendedName>
        <fullName evidence="6">Glycosyltransferase 2-like domain-containing protein</fullName>
    </recommendedName>
</protein>
<gene>
    <name evidence="7" type="ORF">A2812_00720</name>
</gene>
<evidence type="ECO:0000313" key="7">
    <source>
        <dbReference type="EMBL" id="OGZ64012.1"/>
    </source>
</evidence>
<dbReference type="Gene3D" id="3.90.550.10">
    <property type="entry name" value="Spore Coat Polysaccharide Biosynthesis Protein SpsA, Chain A"/>
    <property type="match status" value="1"/>
</dbReference>
<evidence type="ECO:0000256" key="1">
    <source>
        <dbReference type="ARBA" id="ARBA00004236"/>
    </source>
</evidence>
<keyword evidence="4" id="KW-0808">Transferase</keyword>
<accession>A0A1G2HNA4</accession>
<evidence type="ECO:0000256" key="3">
    <source>
        <dbReference type="ARBA" id="ARBA00022676"/>
    </source>
</evidence>
<dbReference type="InterPro" id="IPR001173">
    <property type="entry name" value="Glyco_trans_2-like"/>
</dbReference>
<name>A0A1G2HNA4_9BACT</name>
<keyword evidence="3" id="KW-0328">Glycosyltransferase</keyword>
<sequence>MLSIIIPTLNEEKYLPLLLESIKKQDFSDYEIIVADAGSKDRTIDIAKEYDCKVVGGGLLPAGRNRGAETANGDIFLFLDSDVVLPQSFLKKSVEEFKRRNLGISGFPIFPLNGKKIDNFWFKFFNLYSWIIQKVSPHSVAAIMARRDVHKKVGGFDEEIVFVEDYSYTKNTAKFSKYGLIKAPFFVSIRRFEKDGRFSVYVKYTIAELHVLFLGPIKSNIFNYKFGHYNEKKNKEPKT</sequence>
<comment type="subcellular location">
    <subcellularLocation>
        <location evidence="1">Cell membrane</location>
    </subcellularLocation>
</comment>
<evidence type="ECO:0000313" key="8">
    <source>
        <dbReference type="Proteomes" id="UP000177190"/>
    </source>
</evidence>
<organism evidence="7 8">
    <name type="scientific">Candidatus Staskawiczbacteria bacterium RIFCSPHIGHO2_01_FULL_36_16</name>
    <dbReference type="NCBI Taxonomy" id="1802200"/>
    <lineage>
        <taxon>Bacteria</taxon>
        <taxon>Candidatus Staskawicziibacteriota</taxon>
    </lineage>
</organism>
<dbReference type="InterPro" id="IPR029044">
    <property type="entry name" value="Nucleotide-diphossugar_trans"/>
</dbReference>
<dbReference type="SUPFAM" id="SSF53448">
    <property type="entry name" value="Nucleotide-diphospho-sugar transferases"/>
    <property type="match status" value="1"/>
</dbReference>
<evidence type="ECO:0000259" key="6">
    <source>
        <dbReference type="Pfam" id="PF00535"/>
    </source>
</evidence>
<comment type="caution">
    <text evidence="7">The sequence shown here is derived from an EMBL/GenBank/DDBJ whole genome shotgun (WGS) entry which is preliminary data.</text>
</comment>
<dbReference type="PANTHER" id="PTHR43646">
    <property type="entry name" value="GLYCOSYLTRANSFERASE"/>
    <property type="match status" value="1"/>
</dbReference>
<reference evidence="7 8" key="1">
    <citation type="journal article" date="2016" name="Nat. Commun.">
        <title>Thousands of microbial genomes shed light on interconnected biogeochemical processes in an aquifer system.</title>
        <authorList>
            <person name="Anantharaman K."/>
            <person name="Brown C.T."/>
            <person name="Hug L.A."/>
            <person name="Sharon I."/>
            <person name="Castelle C.J."/>
            <person name="Probst A.J."/>
            <person name="Thomas B.C."/>
            <person name="Singh A."/>
            <person name="Wilkins M.J."/>
            <person name="Karaoz U."/>
            <person name="Brodie E.L."/>
            <person name="Williams K.H."/>
            <person name="Hubbard S.S."/>
            <person name="Banfield J.F."/>
        </authorList>
    </citation>
    <scope>NUCLEOTIDE SEQUENCE [LARGE SCALE GENOMIC DNA]</scope>
</reference>
<feature type="domain" description="Glycosyltransferase 2-like" evidence="6">
    <location>
        <begin position="3"/>
        <end position="115"/>
    </location>
</feature>
<dbReference type="PANTHER" id="PTHR43646:SF2">
    <property type="entry name" value="GLYCOSYLTRANSFERASE 2-LIKE DOMAIN-CONTAINING PROTEIN"/>
    <property type="match status" value="1"/>
</dbReference>
<dbReference type="STRING" id="1802200.A2812_00720"/>
<keyword evidence="5" id="KW-0472">Membrane</keyword>
<evidence type="ECO:0000256" key="5">
    <source>
        <dbReference type="ARBA" id="ARBA00023136"/>
    </source>
</evidence>
<proteinExistence type="predicted"/>
<keyword evidence="2" id="KW-1003">Cell membrane</keyword>
<dbReference type="GO" id="GO:0016757">
    <property type="term" value="F:glycosyltransferase activity"/>
    <property type="evidence" value="ECO:0007669"/>
    <property type="project" value="UniProtKB-KW"/>
</dbReference>
<dbReference type="EMBL" id="MHOM01000027">
    <property type="protein sequence ID" value="OGZ64012.1"/>
    <property type="molecule type" value="Genomic_DNA"/>
</dbReference>
<evidence type="ECO:0000256" key="2">
    <source>
        <dbReference type="ARBA" id="ARBA00022475"/>
    </source>
</evidence>
<dbReference type="GO" id="GO:0005886">
    <property type="term" value="C:plasma membrane"/>
    <property type="evidence" value="ECO:0007669"/>
    <property type="project" value="UniProtKB-SubCell"/>
</dbReference>
<dbReference type="AlphaFoldDB" id="A0A1G2HNA4"/>
<evidence type="ECO:0000256" key="4">
    <source>
        <dbReference type="ARBA" id="ARBA00022679"/>
    </source>
</evidence>
<dbReference type="Proteomes" id="UP000177190">
    <property type="component" value="Unassembled WGS sequence"/>
</dbReference>